<dbReference type="SMART" id="SM00086">
    <property type="entry name" value="PAC"/>
    <property type="match status" value="1"/>
</dbReference>
<dbReference type="InterPro" id="IPR000014">
    <property type="entry name" value="PAS"/>
</dbReference>
<dbReference type="SUPFAM" id="SSF47384">
    <property type="entry name" value="Homodimeric domain of signal transducing histidine kinase"/>
    <property type="match status" value="1"/>
</dbReference>
<dbReference type="Gene3D" id="3.30.450.20">
    <property type="entry name" value="PAS domain"/>
    <property type="match status" value="2"/>
</dbReference>
<dbReference type="EMBL" id="AUZM01000085">
    <property type="protein sequence ID" value="ERT04681.1"/>
    <property type="molecule type" value="Genomic_DNA"/>
</dbReference>
<keyword evidence="7" id="KW-0812">Transmembrane</keyword>
<keyword evidence="7" id="KW-1133">Transmembrane helix</keyword>
<dbReference type="Gene3D" id="3.30.565.10">
    <property type="entry name" value="Histidine kinase-like ATPase, C-terminal domain"/>
    <property type="match status" value="1"/>
</dbReference>
<dbReference type="PROSITE" id="PS50113">
    <property type="entry name" value="PAC"/>
    <property type="match status" value="1"/>
</dbReference>
<evidence type="ECO:0000256" key="7">
    <source>
        <dbReference type="SAM" id="Phobius"/>
    </source>
</evidence>
<dbReference type="SUPFAM" id="SSF55785">
    <property type="entry name" value="PYP-like sensor domain (PAS domain)"/>
    <property type="match status" value="1"/>
</dbReference>
<keyword evidence="3" id="KW-0597">Phosphoprotein</keyword>
<dbReference type="PANTHER" id="PTHR43065:SF50">
    <property type="entry name" value="HISTIDINE KINASE"/>
    <property type="match status" value="1"/>
</dbReference>
<dbReference type="SMART" id="SM00065">
    <property type="entry name" value="GAF"/>
    <property type="match status" value="1"/>
</dbReference>
<reference evidence="11 12" key="1">
    <citation type="journal article" date="2013" name="Front. Microbiol.">
        <title>Comparative genomic analyses of the cyanobacterium, Lyngbya aestuarii BL J, a powerful hydrogen producer.</title>
        <authorList>
            <person name="Kothari A."/>
            <person name="Vaughn M."/>
            <person name="Garcia-Pichel F."/>
        </authorList>
    </citation>
    <scope>NUCLEOTIDE SEQUENCE [LARGE SCALE GENOMIC DNA]</scope>
    <source>
        <strain evidence="11 12">BL J</strain>
    </source>
</reference>
<dbReference type="PANTHER" id="PTHR43065">
    <property type="entry name" value="SENSOR HISTIDINE KINASE"/>
    <property type="match status" value="1"/>
</dbReference>
<evidence type="ECO:0000256" key="5">
    <source>
        <dbReference type="ARBA" id="ARBA00023012"/>
    </source>
</evidence>
<dbReference type="InterPro" id="IPR013655">
    <property type="entry name" value="PAS_fold_3"/>
</dbReference>
<dbReference type="EC" id="2.7.13.3" evidence="2"/>
<dbReference type="Proteomes" id="UP000017127">
    <property type="component" value="Unassembled WGS sequence"/>
</dbReference>
<dbReference type="SMART" id="SM00388">
    <property type="entry name" value="HisKA"/>
    <property type="match status" value="1"/>
</dbReference>
<dbReference type="SUPFAM" id="SSF55874">
    <property type="entry name" value="ATPase domain of HSP90 chaperone/DNA topoisomerase II/histidine kinase"/>
    <property type="match status" value="1"/>
</dbReference>
<evidence type="ECO:0000259" key="9">
    <source>
        <dbReference type="PROSITE" id="PS50112"/>
    </source>
</evidence>
<evidence type="ECO:0000259" key="8">
    <source>
        <dbReference type="PROSITE" id="PS50109"/>
    </source>
</evidence>
<protein>
    <recommendedName>
        <fullName evidence="2">histidine kinase</fullName>
        <ecNumber evidence="2">2.7.13.3</ecNumber>
    </recommendedName>
</protein>
<proteinExistence type="predicted"/>
<feature type="coiled-coil region" evidence="6">
    <location>
        <begin position="660"/>
        <end position="701"/>
    </location>
</feature>
<organism evidence="11 12">
    <name type="scientific">Lyngbya aestuarii BL J</name>
    <dbReference type="NCBI Taxonomy" id="1348334"/>
    <lineage>
        <taxon>Bacteria</taxon>
        <taxon>Bacillati</taxon>
        <taxon>Cyanobacteriota</taxon>
        <taxon>Cyanophyceae</taxon>
        <taxon>Oscillatoriophycideae</taxon>
        <taxon>Oscillatoriales</taxon>
        <taxon>Microcoleaceae</taxon>
        <taxon>Lyngbya</taxon>
    </lineage>
</organism>
<dbReference type="OrthoDB" id="9814202at2"/>
<dbReference type="InterPro" id="IPR005467">
    <property type="entry name" value="His_kinase_dom"/>
</dbReference>
<dbReference type="CDD" id="cd00082">
    <property type="entry name" value="HisKA"/>
    <property type="match status" value="1"/>
</dbReference>
<feature type="transmembrane region" description="Helical" evidence="7">
    <location>
        <begin position="288"/>
        <end position="310"/>
    </location>
</feature>
<feature type="domain" description="PAC" evidence="10">
    <location>
        <begin position="617"/>
        <end position="669"/>
    </location>
</feature>
<feature type="domain" description="PAS" evidence="9">
    <location>
        <begin position="543"/>
        <end position="616"/>
    </location>
</feature>
<gene>
    <name evidence="11" type="ORF">M595_5369</name>
</gene>
<dbReference type="InterPro" id="IPR000700">
    <property type="entry name" value="PAS-assoc_C"/>
</dbReference>
<evidence type="ECO:0000256" key="1">
    <source>
        <dbReference type="ARBA" id="ARBA00000085"/>
    </source>
</evidence>
<evidence type="ECO:0000256" key="6">
    <source>
        <dbReference type="SAM" id="Coils"/>
    </source>
</evidence>
<dbReference type="PROSITE" id="PS50112">
    <property type="entry name" value="PAS"/>
    <property type="match status" value="1"/>
</dbReference>
<name>U7QD83_9CYAN</name>
<keyword evidence="4" id="KW-0808">Transferase</keyword>
<dbReference type="InterPro" id="IPR003594">
    <property type="entry name" value="HATPase_dom"/>
</dbReference>
<dbReference type="SMART" id="SM00091">
    <property type="entry name" value="PAS"/>
    <property type="match status" value="1"/>
</dbReference>
<dbReference type="PROSITE" id="PS50109">
    <property type="entry name" value="HIS_KIN"/>
    <property type="match status" value="1"/>
</dbReference>
<dbReference type="InterPro" id="IPR003661">
    <property type="entry name" value="HisK_dim/P_dom"/>
</dbReference>
<evidence type="ECO:0000256" key="2">
    <source>
        <dbReference type="ARBA" id="ARBA00012438"/>
    </source>
</evidence>
<dbReference type="Pfam" id="PF01590">
    <property type="entry name" value="GAF"/>
    <property type="match status" value="1"/>
</dbReference>
<sequence length="967" mass="110813">MNSKQLQRLLIFYSAVGIFTISVLVAVLSIFPLYQQLRKSEEVNLQSALQTRKSAVEEFLVGVKEITAQIASRTQAKQLLEIYNQNPNNRKSAATNITVFLSDALNQTEYLAGITRLDQNNQFMAQVGLSIPKVFWEFSAVNSQDTQIINPIRLNDQFYLMVRQPIFDLNQEQIGTDLVLFKMDRLEKIIATDNTSLGKAEQVFLGAVEKQKVKLLLSSNNENETLLKPILEALEKTVVSQESGLTVVKGKFWTHTQVIIFEPLSELNWGLVIKIDRQELYAPVNRQLLTIGIVTIIVSLFGAGGMVLLLRPLAGRAIIQTDELEKQLQDKNLMLRELNYTQEQLLLEIRERKSAQTELQKRAEQLRNHNTVLIEIAQQRAVNQGDMLTAAQAITEATAQILEVDRVGIWLYNEDKTHLKCFDLYQKTLNKHQREGEIRKNDYPAYFDAINLQDSIAASDARNDPRTCEFLSNYFIPNNIFSLLDSTVRIGGKIVGVICIEQCNKIQNWTPEDEIFVRSIGNIISLAIEARNHQKAEIALQESERMFRQLAESIDSVFWISHPHGKEIYYVSPAYERVWGRPCRQVYEQPLSYLEAIYSEDRERVICSLNKIAFGEYEEEYRIVKPNGEIRWIYDRGFPVTNDQGEIDRVTGIATDITERKQTENALRQSEAQLREQKQQLQQTLKELQRTQAQMIQNEKMSSLGQMVAGIAHEINNPVNFIHGNIVHATDYIRDLLSLIQLYQQHYPYPHPDIEEEIEAIELDFLQEDIKKLLKSMQVGTERIREIVKSLRIFSRLDESEIKEVDLHEGLESTLMILHNRLKAKSIYPGIKVIKEYDKIPRITCYSGHINQVFMNILSNAIDAIEDAQSFQSPEEIQHNPGCIRIKTQQITPNWIQILIGDNGPGISEEVRTRLFDPFFTTKPIGKGTGLGLSISYQVIIEKHQGNIECDSILGQGTEFRIQIPIR</sequence>
<keyword evidence="7" id="KW-0472">Membrane</keyword>
<evidence type="ECO:0000259" key="10">
    <source>
        <dbReference type="PROSITE" id="PS50113"/>
    </source>
</evidence>
<dbReference type="PRINTS" id="PR00344">
    <property type="entry name" value="BCTRLSENSOR"/>
</dbReference>
<dbReference type="InterPro" id="IPR004358">
    <property type="entry name" value="Sig_transdc_His_kin-like_C"/>
</dbReference>
<comment type="caution">
    <text evidence="11">The sequence shown here is derived from an EMBL/GenBank/DDBJ whole genome shotgun (WGS) entry which is preliminary data.</text>
</comment>
<accession>U7QD83</accession>
<dbReference type="CDD" id="cd00130">
    <property type="entry name" value="PAS"/>
    <property type="match status" value="1"/>
</dbReference>
<dbReference type="InterPro" id="IPR036890">
    <property type="entry name" value="HATPase_C_sf"/>
</dbReference>
<dbReference type="Gene3D" id="1.10.287.130">
    <property type="match status" value="1"/>
</dbReference>
<dbReference type="RefSeq" id="WP_023069071.1">
    <property type="nucleotide sequence ID" value="NZ_AUZM01000085.1"/>
</dbReference>
<evidence type="ECO:0000256" key="4">
    <source>
        <dbReference type="ARBA" id="ARBA00022777"/>
    </source>
</evidence>
<dbReference type="InterPro" id="IPR036097">
    <property type="entry name" value="HisK_dim/P_sf"/>
</dbReference>
<dbReference type="InterPro" id="IPR003018">
    <property type="entry name" value="GAF"/>
</dbReference>
<dbReference type="PATRIC" id="fig|1348334.3.peg.5166"/>
<evidence type="ECO:0000313" key="11">
    <source>
        <dbReference type="EMBL" id="ERT04681.1"/>
    </source>
</evidence>
<dbReference type="AlphaFoldDB" id="U7QD83"/>
<keyword evidence="4" id="KW-0418">Kinase</keyword>
<evidence type="ECO:0000256" key="3">
    <source>
        <dbReference type="ARBA" id="ARBA00022553"/>
    </source>
</evidence>
<dbReference type="SUPFAM" id="SSF55781">
    <property type="entry name" value="GAF domain-like"/>
    <property type="match status" value="1"/>
</dbReference>
<comment type="catalytic activity">
    <reaction evidence="1">
        <text>ATP + protein L-histidine = ADP + protein N-phospho-L-histidine.</text>
        <dbReference type="EC" id="2.7.13.3"/>
    </reaction>
</comment>
<dbReference type="GO" id="GO:0000155">
    <property type="term" value="F:phosphorelay sensor kinase activity"/>
    <property type="evidence" value="ECO:0007669"/>
    <property type="project" value="InterPro"/>
</dbReference>
<dbReference type="Pfam" id="PF08447">
    <property type="entry name" value="PAS_3"/>
    <property type="match status" value="1"/>
</dbReference>
<keyword evidence="5" id="KW-0902">Two-component regulatory system</keyword>
<feature type="transmembrane region" description="Helical" evidence="7">
    <location>
        <begin position="12"/>
        <end position="34"/>
    </location>
</feature>
<dbReference type="Pfam" id="PF02518">
    <property type="entry name" value="HATPase_c"/>
    <property type="match status" value="1"/>
</dbReference>
<dbReference type="InterPro" id="IPR001610">
    <property type="entry name" value="PAC"/>
</dbReference>
<keyword evidence="6" id="KW-0175">Coiled coil</keyword>
<keyword evidence="12" id="KW-1185">Reference proteome</keyword>
<dbReference type="SMART" id="SM00387">
    <property type="entry name" value="HATPase_c"/>
    <property type="match status" value="1"/>
</dbReference>
<dbReference type="Gene3D" id="3.30.450.40">
    <property type="match status" value="1"/>
</dbReference>
<dbReference type="InterPro" id="IPR029016">
    <property type="entry name" value="GAF-like_dom_sf"/>
</dbReference>
<dbReference type="NCBIfam" id="TIGR00229">
    <property type="entry name" value="sensory_box"/>
    <property type="match status" value="1"/>
</dbReference>
<feature type="domain" description="Histidine kinase" evidence="8">
    <location>
        <begin position="710"/>
        <end position="967"/>
    </location>
</feature>
<dbReference type="InterPro" id="IPR035965">
    <property type="entry name" value="PAS-like_dom_sf"/>
</dbReference>
<evidence type="ECO:0000313" key="12">
    <source>
        <dbReference type="Proteomes" id="UP000017127"/>
    </source>
</evidence>